<name>A0AAV2FAD0_9ROSI</name>
<feature type="region of interest" description="Disordered" evidence="1">
    <location>
        <begin position="73"/>
        <end position="94"/>
    </location>
</feature>
<accession>A0AAV2FAD0</accession>
<organism evidence="2 3">
    <name type="scientific">Linum trigynum</name>
    <dbReference type="NCBI Taxonomy" id="586398"/>
    <lineage>
        <taxon>Eukaryota</taxon>
        <taxon>Viridiplantae</taxon>
        <taxon>Streptophyta</taxon>
        <taxon>Embryophyta</taxon>
        <taxon>Tracheophyta</taxon>
        <taxon>Spermatophyta</taxon>
        <taxon>Magnoliopsida</taxon>
        <taxon>eudicotyledons</taxon>
        <taxon>Gunneridae</taxon>
        <taxon>Pentapetalae</taxon>
        <taxon>rosids</taxon>
        <taxon>fabids</taxon>
        <taxon>Malpighiales</taxon>
        <taxon>Linaceae</taxon>
        <taxon>Linum</taxon>
    </lineage>
</organism>
<feature type="region of interest" description="Disordered" evidence="1">
    <location>
        <begin position="1"/>
        <end position="60"/>
    </location>
</feature>
<evidence type="ECO:0000313" key="3">
    <source>
        <dbReference type="Proteomes" id="UP001497516"/>
    </source>
</evidence>
<protein>
    <submittedName>
        <fullName evidence="2">Uncharacterized protein</fullName>
    </submittedName>
</protein>
<sequence>MTKEVRTLKSQGGKAKREKENANLEKEKNCTPKSKAVMSRKGKEIMKEAKGKPPYKGEPHARKIDFDEQMMEDQTGPENDQTCGMSIGGGDTMGKKTAMVVDSC</sequence>
<evidence type="ECO:0000313" key="2">
    <source>
        <dbReference type="EMBL" id="CAL1395190.1"/>
    </source>
</evidence>
<proteinExistence type="predicted"/>
<feature type="compositionally biased region" description="Basic and acidic residues" evidence="1">
    <location>
        <begin position="15"/>
        <end position="30"/>
    </location>
</feature>
<evidence type="ECO:0000256" key="1">
    <source>
        <dbReference type="SAM" id="MobiDB-lite"/>
    </source>
</evidence>
<dbReference type="EMBL" id="OZ034819">
    <property type="protein sequence ID" value="CAL1395190.1"/>
    <property type="molecule type" value="Genomic_DNA"/>
</dbReference>
<dbReference type="AlphaFoldDB" id="A0AAV2FAD0"/>
<feature type="compositionally biased region" description="Basic and acidic residues" evidence="1">
    <location>
        <begin position="41"/>
        <end position="60"/>
    </location>
</feature>
<gene>
    <name evidence="2" type="ORF">LTRI10_LOCUS35640</name>
</gene>
<reference evidence="2 3" key="1">
    <citation type="submission" date="2024-04" db="EMBL/GenBank/DDBJ databases">
        <authorList>
            <person name="Fracassetti M."/>
        </authorList>
    </citation>
    <scope>NUCLEOTIDE SEQUENCE [LARGE SCALE GENOMIC DNA]</scope>
</reference>
<keyword evidence="3" id="KW-1185">Reference proteome</keyword>
<dbReference type="Proteomes" id="UP001497516">
    <property type="component" value="Chromosome 6"/>
</dbReference>